<proteinExistence type="predicted"/>
<name>G7Z812_AZOL4</name>
<dbReference type="AlphaFoldDB" id="G7Z812"/>
<sequence length="79" mass="8873">MVLENHARSRRPPTPVLLRLSRTTPATRSCADLATHHDPHIRVPHRDVPYDRIVSLPFNNSVTTRSTLCWEGSGPAAHE</sequence>
<dbReference type="EMBL" id="FQ311868">
    <property type="protein sequence ID" value="CBS87118.1"/>
    <property type="molecule type" value="Genomic_DNA"/>
</dbReference>
<accession>G7Z812</accession>
<evidence type="ECO:0000313" key="2">
    <source>
        <dbReference type="Proteomes" id="UP000005667"/>
    </source>
</evidence>
<dbReference type="HOGENOM" id="CLU_2598478_0_0_5"/>
<evidence type="ECO:0000313" key="1">
    <source>
        <dbReference type="EMBL" id="CBS87118.1"/>
    </source>
</evidence>
<reference evidence="2" key="1">
    <citation type="journal article" date="2011" name="PLoS Genet.">
        <title>Azospirillum genomes reveal transition of bacteria from aquatic to terrestrial environments.</title>
        <authorList>
            <person name="Wisniewski-Dye F."/>
            <person name="Borziak K."/>
            <person name="Khalsa-Moyers G."/>
            <person name="Alexandre G."/>
            <person name="Sukharnikov L.O."/>
            <person name="Wuichet K."/>
            <person name="Hurst G.B."/>
            <person name="McDonald W.H."/>
            <person name="Robertson J.S."/>
            <person name="Barbe V."/>
            <person name="Calteau A."/>
            <person name="Rouy Z."/>
            <person name="Mangenot S."/>
            <person name="Prigent-Combaret C."/>
            <person name="Normand P."/>
            <person name="Boyer M."/>
            <person name="Siguier P."/>
            <person name="Dessaux Y."/>
            <person name="Elmerich C."/>
            <person name="Condemine G."/>
            <person name="Krishnen G."/>
            <person name="Kennedy I."/>
            <person name="Paterson A.H."/>
            <person name="Gonzalez V."/>
            <person name="Mavingui P."/>
            <person name="Zhulin I.B."/>
        </authorList>
    </citation>
    <scope>NUCLEOTIDE SEQUENCE [LARGE SCALE GENOMIC DNA]</scope>
    <source>
        <strain evidence="2">4B</strain>
    </source>
</reference>
<organism evidence="1 2">
    <name type="scientific">Azospirillum lipoferum (strain 4B)</name>
    <dbReference type="NCBI Taxonomy" id="862719"/>
    <lineage>
        <taxon>Bacteria</taxon>
        <taxon>Pseudomonadati</taxon>
        <taxon>Pseudomonadota</taxon>
        <taxon>Alphaproteobacteria</taxon>
        <taxon>Rhodospirillales</taxon>
        <taxon>Azospirillaceae</taxon>
        <taxon>Azospirillum</taxon>
    </lineage>
</organism>
<protein>
    <submittedName>
        <fullName evidence="1">Uncharacterized protein</fullName>
    </submittedName>
</protein>
<dbReference type="KEGG" id="ali:AZOLI_1859"/>
<gene>
    <name evidence="1" type="ordered locus">AZOLI_1859</name>
</gene>
<dbReference type="Proteomes" id="UP000005667">
    <property type="component" value="Chromosome"/>
</dbReference>
<keyword evidence="2" id="KW-1185">Reference proteome</keyword>